<dbReference type="EMBL" id="KV441001">
    <property type="protein sequence ID" value="OAD66684.1"/>
    <property type="molecule type" value="Genomic_DNA"/>
</dbReference>
<keyword evidence="7" id="KW-1185">Reference proteome</keyword>
<dbReference type="VEuPathDB" id="FungiDB:PHYBLDRAFT_71887"/>
<dbReference type="Proteomes" id="UP000077315">
    <property type="component" value="Unassembled WGS sequence"/>
</dbReference>
<keyword evidence="4 5" id="KW-0472">Membrane</keyword>
<accession>A0A162N844</accession>
<evidence type="ECO:0000256" key="3">
    <source>
        <dbReference type="ARBA" id="ARBA00022989"/>
    </source>
</evidence>
<dbReference type="OrthoDB" id="73901at2759"/>
<evidence type="ECO:0000313" key="6">
    <source>
        <dbReference type="EMBL" id="OAD66684.1"/>
    </source>
</evidence>
<keyword evidence="3 5" id="KW-1133">Transmembrane helix</keyword>
<reference evidence="7" key="1">
    <citation type="submission" date="2015-06" db="EMBL/GenBank/DDBJ databases">
        <title>Expansion of signal transduction pathways in fungi by whole-genome duplication.</title>
        <authorList>
            <consortium name="DOE Joint Genome Institute"/>
            <person name="Corrochano L.M."/>
            <person name="Kuo A."/>
            <person name="Marcet-Houben M."/>
            <person name="Polaino S."/>
            <person name="Salamov A."/>
            <person name="Villalobos J.M."/>
            <person name="Alvarez M.I."/>
            <person name="Avalos J."/>
            <person name="Benito E.P."/>
            <person name="Benoit I."/>
            <person name="Burger G."/>
            <person name="Camino L.P."/>
            <person name="Canovas D."/>
            <person name="Cerda-Olmedo E."/>
            <person name="Cheng J.-F."/>
            <person name="Dominguez A."/>
            <person name="Elias M."/>
            <person name="Eslava A.P."/>
            <person name="Glaser F."/>
            <person name="Grimwood J."/>
            <person name="Gutierrez G."/>
            <person name="Heitman J."/>
            <person name="Henrissat B."/>
            <person name="Iturriaga E.A."/>
            <person name="Lang B.F."/>
            <person name="Lavin J.L."/>
            <person name="Lee S."/>
            <person name="Li W."/>
            <person name="Lindquist E."/>
            <person name="Lopez-Garcia S."/>
            <person name="Luque E.M."/>
            <person name="Marcos A.T."/>
            <person name="Martin J."/>
            <person name="McCluskey K."/>
            <person name="Medina H.R."/>
            <person name="Miralles-Duran A."/>
            <person name="Miyazaki A."/>
            <person name="Munoz-Torres E."/>
            <person name="Oguiza J.A."/>
            <person name="Ohm R."/>
            <person name="Olmedo M."/>
            <person name="Orejas M."/>
            <person name="Ortiz-Castellanos L."/>
            <person name="Pisabarro A.G."/>
            <person name="Rodriguez-Romero J."/>
            <person name="Ruiz-Herrera J."/>
            <person name="Ruiz-Vazquez R."/>
            <person name="Sanz C."/>
            <person name="Schackwitz W."/>
            <person name="Schmutz J."/>
            <person name="Shahriari M."/>
            <person name="Shelest E."/>
            <person name="Silva-Franco F."/>
            <person name="Soanes D."/>
            <person name="Syed K."/>
            <person name="Tagua V.G."/>
            <person name="Talbot N.J."/>
            <person name="Thon M."/>
            <person name="De vries R.P."/>
            <person name="Wiebenga A."/>
            <person name="Yadav J.S."/>
            <person name="Braun E.L."/>
            <person name="Baker S."/>
            <person name="Garre V."/>
            <person name="Horwitz B."/>
            <person name="Torres-Martinez S."/>
            <person name="Idnurm A."/>
            <person name="Herrera-Estrella A."/>
            <person name="Gabaldon T."/>
            <person name="Grigoriev I.V."/>
        </authorList>
    </citation>
    <scope>NUCLEOTIDE SEQUENCE [LARGE SCALE GENOMIC DNA]</scope>
    <source>
        <strain evidence="7">NRRL 1555(-)</strain>
    </source>
</reference>
<evidence type="ECO:0000313" key="7">
    <source>
        <dbReference type="Proteomes" id="UP000077315"/>
    </source>
</evidence>
<dbReference type="InterPro" id="IPR007274">
    <property type="entry name" value="Cop_transporter"/>
</dbReference>
<keyword evidence="2 5" id="KW-0812">Transmembrane</keyword>
<dbReference type="RefSeq" id="XP_018284724.1">
    <property type="nucleotide sequence ID" value="XM_018442553.1"/>
</dbReference>
<dbReference type="PANTHER" id="PTHR12483">
    <property type="entry name" value="SOLUTE CARRIER FAMILY 31 COPPER TRANSPORTERS"/>
    <property type="match status" value="1"/>
</dbReference>
<dbReference type="GeneID" id="29003459"/>
<organism evidence="6 7">
    <name type="scientific">Phycomyces blakesleeanus (strain ATCC 8743b / DSM 1359 / FGSC 10004 / NBRC 33097 / NRRL 1555)</name>
    <dbReference type="NCBI Taxonomy" id="763407"/>
    <lineage>
        <taxon>Eukaryota</taxon>
        <taxon>Fungi</taxon>
        <taxon>Fungi incertae sedis</taxon>
        <taxon>Mucoromycota</taxon>
        <taxon>Mucoromycotina</taxon>
        <taxon>Mucoromycetes</taxon>
        <taxon>Mucorales</taxon>
        <taxon>Phycomycetaceae</taxon>
        <taxon>Phycomyces</taxon>
    </lineage>
</organism>
<evidence type="ECO:0008006" key="8">
    <source>
        <dbReference type="Google" id="ProtNLM"/>
    </source>
</evidence>
<dbReference type="GO" id="GO:0005375">
    <property type="term" value="F:copper ion transmembrane transporter activity"/>
    <property type="evidence" value="ECO:0007669"/>
    <property type="project" value="InterPro"/>
</dbReference>
<comment type="subcellular location">
    <subcellularLocation>
        <location evidence="1">Membrane</location>
        <topology evidence="1">Multi-pass membrane protein</topology>
    </subcellularLocation>
</comment>
<evidence type="ECO:0000256" key="1">
    <source>
        <dbReference type="ARBA" id="ARBA00004141"/>
    </source>
</evidence>
<evidence type="ECO:0000256" key="4">
    <source>
        <dbReference type="ARBA" id="ARBA00023136"/>
    </source>
</evidence>
<evidence type="ECO:0000256" key="5">
    <source>
        <dbReference type="SAM" id="Phobius"/>
    </source>
</evidence>
<evidence type="ECO:0000256" key="2">
    <source>
        <dbReference type="ARBA" id="ARBA00022692"/>
    </source>
</evidence>
<gene>
    <name evidence="6" type="ORF">PHYBLDRAFT_71887</name>
</gene>
<dbReference type="InParanoid" id="A0A162N844"/>
<feature type="transmembrane region" description="Helical" evidence="5">
    <location>
        <begin position="28"/>
        <end position="46"/>
    </location>
</feature>
<feature type="transmembrane region" description="Helical" evidence="5">
    <location>
        <begin position="93"/>
        <end position="110"/>
    </location>
</feature>
<dbReference type="GO" id="GO:0005886">
    <property type="term" value="C:plasma membrane"/>
    <property type="evidence" value="ECO:0007669"/>
    <property type="project" value="TreeGrafter"/>
</dbReference>
<dbReference type="AlphaFoldDB" id="A0A162N844"/>
<dbReference type="PANTHER" id="PTHR12483:SF27">
    <property type="entry name" value="COPPER TRANSPORT PROTEIN CTR1"/>
    <property type="match status" value="1"/>
</dbReference>
<protein>
    <recommendedName>
        <fullName evidence="8">Copper transporter</fullName>
    </recommendedName>
</protein>
<proteinExistence type="predicted"/>
<sequence length="165" mass="18989">MASMSGKLWFHSEVQNVHLLFESFTLDSPLHLGLGYLLVVAICWAERAITYWLDGATYKGKKLWPQILLKTTLYGIVMTLRLLYMLICMYFNTGLFITIIFALTSGQLVFEFKKSSKVNLSGGAGYKDRRNDYGYATRPEEETQHLFVPQDEYELAHDMQQTRVA</sequence>
<name>A0A162N844_PHYB8</name>